<keyword evidence="2" id="KW-0645">Protease</keyword>
<proteinExistence type="predicted"/>
<dbReference type="EMBL" id="CP009122">
    <property type="protein sequence ID" value="AJA08235.1"/>
    <property type="molecule type" value="Genomic_DNA"/>
</dbReference>
<dbReference type="HOGENOM" id="CLU_099411_3_1_5"/>
<dbReference type="SUPFAM" id="SSF50630">
    <property type="entry name" value="Acid proteases"/>
    <property type="match status" value="1"/>
</dbReference>
<dbReference type="OrthoDB" id="7595324at2"/>
<dbReference type="InterPro" id="IPR021109">
    <property type="entry name" value="Peptidase_aspartic_dom_sf"/>
</dbReference>
<gene>
    <name evidence="2" type="ORF">SKP52_06560</name>
</gene>
<dbReference type="Gene3D" id="2.40.70.10">
    <property type="entry name" value="Acid Proteases"/>
    <property type="match status" value="1"/>
</dbReference>
<sequence length="188" mass="19329">MLGRFLGLAAVIAAVSVGLAGIASRPSSDDVVETSNVLSGNHDNWTTHKVRKDRALAAAQANGGSGRPSEVLLARASDSHFYADTEIDGRNIRMLVDSGASIVALTRSDAEAIGINVDDLPVGGSANTAGGVVPMRMVTLDSVEVEGIEVRGVQAAVIDADMGVSLLGQSFLSKLAAVNVEGDTMTLR</sequence>
<dbReference type="InterPro" id="IPR011969">
    <property type="entry name" value="Clan_AA_Asp_peptidase_C"/>
</dbReference>
<name>A0A0A7PE06_9SPHN</name>
<dbReference type="Proteomes" id="UP000030907">
    <property type="component" value="Chromosome"/>
</dbReference>
<dbReference type="STRING" id="1515612.SKP52_06560"/>
<keyword evidence="3" id="KW-1185">Reference proteome</keyword>
<protein>
    <submittedName>
        <fullName evidence="2">Aspartyl protease-like protein</fullName>
    </submittedName>
</protein>
<feature type="chain" id="PRO_5002030662" evidence="1">
    <location>
        <begin position="21"/>
        <end position="188"/>
    </location>
</feature>
<dbReference type="InterPro" id="IPR001969">
    <property type="entry name" value="Aspartic_peptidase_AS"/>
</dbReference>
<dbReference type="GO" id="GO:0004190">
    <property type="term" value="F:aspartic-type endopeptidase activity"/>
    <property type="evidence" value="ECO:0007669"/>
    <property type="project" value="InterPro"/>
</dbReference>
<dbReference type="PROSITE" id="PS00141">
    <property type="entry name" value="ASP_PROTEASE"/>
    <property type="match status" value="1"/>
</dbReference>
<dbReference type="RefSeq" id="WP_039572990.1">
    <property type="nucleotide sequence ID" value="NZ_CP009122.1"/>
</dbReference>
<keyword evidence="2" id="KW-0378">Hydrolase</keyword>
<dbReference type="NCBIfam" id="TIGR02281">
    <property type="entry name" value="clan_AA_DTGA"/>
    <property type="match status" value="1"/>
</dbReference>
<accession>A0A0A7PE06</accession>
<dbReference type="CDD" id="cd05483">
    <property type="entry name" value="retropepsin_like_bacteria"/>
    <property type="match status" value="1"/>
</dbReference>
<feature type="signal peptide" evidence="1">
    <location>
        <begin position="1"/>
        <end position="20"/>
    </location>
</feature>
<dbReference type="GO" id="GO:0006508">
    <property type="term" value="P:proteolysis"/>
    <property type="evidence" value="ECO:0007669"/>
    <property type="project" value="UniProtKB-KW"/>
</dbReference>
<dbReference type="InterPro" id="IPR034122">
    <property type="entry name" value="Retropepsin-like_bacterial"/>
</dbReference>
<dbReference type="KEGG" id="sphk:SKP52_06560"/>
<evidence type="ECO:0000313" key="2">
    <source>
        <dbReference type="EMBL" id="AJA08235.1"/>
    </source>
</evidence>
<evidence type="ECO:0000313" key="3">
    <source>
        <dbReference type="Proteomes" id="UP000030907"/>
    </source>
</evidence>
<reference evidence="2 3" key="1">
    <citation type="journal article" date="2015" name="Int. J. Syst. Evol. Microbiol.">
        <title>Description of Sphingopyxis fribergensis sp. nov. - a soil bacterium with the ability to degrade styrene and phenylacetic acid.</title>
        <authorList>
            <person name="Oelschlagel M."/>
            <person name="Ruckert C."/>
            <person name="Kalinowski J."/>
            <person name="Schmidt G."/>
            <person name="Schlomann M."/>
            <person name="Tischler D."/>
        </authorList>
    </citation>
    <scope>NUCLEOTIDE SEQUENCE [LARGE SCALE GENOMIC DNA]</scope>
    <source>
        <strain evidence="2 3">Kp5.2</strain>
    </source>
</reference>
<evidence type="ECO:0000256" key="1">
    <source>
        <dbReference type="SAM" id="SignalP"/>
    </source>
</evidence>
<dbReference type="AlphaFoldDB" id="A0A0A7PE06"/>
<organism evidence="2 3">
    <name type="scientific">Sphingopyxis fribergensis</name>
    <dbReference type="NCBI Taxonomy" id="1515612"/>
    <lineage>
        <taxon>Bacteria</taxon>
        <taxon>Pseudomonadati</taxon>
        <taxon>Pseudomonadota</taxon>
        <taxon>Alphaproteobacteria</taxon>
        <taxon>Sphingomonadales</taxon>
        <taxon>Sphingomonadaceae</taxon>
        <taxon>Sphingopyxis</taxon>
    </lineage>
</organism>
<dbReference type="Pfam" id="PF13975">
    <property type="entry name" value="gag-asp_proteas"/>
    <property type="match status" value="1"/>
</dbReference>
<keyword evidence="1" id="KW-0732">Signal</keyword>